<reference evidence="7 8" key="1">
    <citation type="submission" date="2016-11" db="EMBL/GenBank/DDBJ databases">
        <authorList>
            <person name="Jaros S."/>
            <person name="Januszkiewicz K."/>
            <person name="Wedrychowicz H."/>
        </authorList>
    </citation>
    <scope>NUCLEOTIDE SEQUENCE [LARGE SCALE GENOMIC DNA]</scope>
    <source>
        <strain evidence="7 8">DSM 8605</strain>
    </source>
</reference>
<dbReference type="Gene3D" id="3.40.109.10">
    <property type="entry name" value="NADH Oxidase"/>
    <property type="match status" value="1"/>
</dbReference>
<dbReference type="GO" id="GO:0016491">
    <property type="term" value="F:oxidoreductase activity"/>
    <property type="evidence" value="ECO:0007669"/>
    <property type="project" value="UniProtKB-KW"/>
</dbReference>
<dbReference type="AlphaFoldDB" id="A0A1M5V887"/>
<dbReference type="RefSeq" id="WP_073338441.1">
    <property type="nucleotide sequence ID" value="NZ_FQXM01000010.1"/>
</dbReference>
<dbReference type="Proteomes" id="UP000184447">
    <property type="component" value="Unassembled WGS sequence"/>
</dbReference>
<keyword evidence="4" id="KW-0288">FMN</keyword>
<dbReference type="SUPFAM" id="SSF55469">
    <property type="entry name" value="FMN-dependent nitroreductase-like"/>
    <property type="match status" value="1"/>
</dbReference>
<keyword evidence="8" id="KW-1185">Reference proteome</keyword>
<evidence type="ECO:0000256" key="4">
    <source>
        <dbReference type="ARBA" id="ARBA00022643"/>
    </source>
</evidence>
<evidence type="ECO:0000256" key="1">
    <source>
        <dbReference type="ARBA" id="ARBA00001917"/>
    </source>
</evidence>
<dbReference type="EMBL" id="FQXM01000010">
    <property type="protein sequence ID" value="SHH71447.1"/>
    <property type="molecule type" value="Genomic_DNA"/>
</dbReference>
<proteinExistence type="inferred from homology"/>
<evidence type="ECO:0000256" key="5">
    <source>
        <dbReference type="ARBA" id="ARBA00023002"/>
    </source>
</evidence>
<evidence type="ECO:0000256" key="2">
    <source>
        <dbReference type="ARBA" id="ARBA00007118"/>
    </source>
</evidence>
<name>A0A1M5V887_9CLOT</name>
<dbReference type="OrthoDB" id="9783470at2"/>
<organism evidence="7 8">
    <name type="scientific">Clostridium grantii DSM 8605</name>
    <dbReference type="NCBI Taxonomy" id="1121316"/>
    <lineage>
        <taxon>Bacteria</taxon>
        <taxon>Bacillati</taxon>
        <taxon>Bacillota</taxon>
        <taxon>Clostridia</taxon>
        <taxon>Eubacteriales</taxon>
        <taxon>Clostridiaceae</taxon>
        <taxon>Clostridium</taxon>
    </lineage>
</organism>
<sequence>MNTLKELYNERRSVNFFDKNKKVDDKVLQDIVNLAVLAPSAFNLQPWEIIAVKSDEAKQRLLPLAMNQPKVVEAPVTLIVLGDRNGYSKENVMWDEIASMMKDDKKLEATQGFAAMLYGTSEERKIKFAESNAGLLAMSLMYAAKYYGVESHAMSGIDFEGIKKEFNIDGEKEVVMLITLGYFDEVQSLYPRSKRKLYDEIVKEV</sequence>
<dbReference type="Pfam" id="PF00881">
    <property type="entry name" value="Nitroreductase"/>
    <property type="match status" value="1"/>
</dbReference>
<gene>
    <name evidence="7" type="ORF">SAMN02745207_02165</name>
</gene>
<dbReference type="PANTHER" id="PTHR43673">
    <property type="entry name" value="NAD(P)H NITROREDUCTASE YDGI-RELATED"/>
    <property type="match status" value="1"/>
</dbReference>
<comment type="cofactor">
    <cofactor evidence="1">
        <name>FMN</name>
        <dbReference type="ChEBI" id="CHEBI:58210"/>
    </cofactor>
</comment>
<evidence type="ECO:0000313" key="8">
    <source>
        <dbReference type="Proteomes" id="UP000184447"/>
    </source>
</evidence>
<comment type="similarity">
    <text evidence="2">Belongs to the nitroreductase family.</text>
</comment>
<feature type="domain" description="Nitroreductase" evidence="6">
    <location>
        <begin position="10"/>
        <end position="182"/>
    </location>
</feature>
<dbReference type="CDD" id="cd02137">
    <property type="entry name" value="MhqN-like"/>
    <property type="match status" value="1"/>
</dbReference>
<dbReference type="STRING" id="1121316.SAMN02745207_02165"/>
<dbReference type="InterPro" id="IPR000415">
    <property type="entry name" value="Nitroreductase-like"/>
</dbReference>
<evidence type="ECO:0000256" key="3">
    <source>
        <dbReference type="ARBA" id="ARBA00022630"/>
    </source>
</evidence>
<protein>
    <submittedName>
        <fullName evidence="7">Nitroreductase</fullName>
    </submittedName>
</protein>
<keyword evidence="3" id="KW-0285">Flavoprotein</keyword>
<accession>A0A1M5V887</accession>
<evidence type="ECO:0000313" key="7">
    <source>
        <dbReference type="EMBL" id="SHH71447.1"/>
    </source>
</evidence>
<dbReference type="InterPro" id="IPR029479">
    <property type="entry name" value="Nitroreductase"/>
</dbReference>
<dbReference type="PANTHER" id="PTHR43673:SF2">
    <property type="entry name" value="NITROREDUCTASE"/>
    <property type="match status" value="1"/>
</dbReference>
<keyword evidence="5" id="KW-0560">Oxidoreductase</keyword>
<evidence type="ECO:0000259" key="6">
    <source>
        <dbReference type="Pfam" id="PF00881"/>
    </source>
</evidence>